<name>A0ABR2HXB6_9EUKA</name>
<proteinExistence type="predicted"/>
<feature type="compositionally biased region" description="Basic residues" evidence="1">
    <location>
        <begin position="576"/>
        <end position="586"/>
    </location>
</feature>
<gene>
    <name evidence="2" type="ORF">M9Y10_016820</name>
</gene>
<feature type="region of interest" description="Disordered" evidence="1">
    <location>
        <begin position="504"/>
        <end position="586"/>
    </location>
</feature>
<organism evidence="2 3">
    <name type="scientific">Tritrichomonas musculus</name>
    <dbReference type="NCBI Taxonomy" id="1915356"/>
    <lineage>
        <taxon>Eukaryota</taxon>
        <taxon>Metamonada</taxon>
        <taxon>Parabasalia</taxon>
        <taxon>Tritrichomonadida</taxon>
        <taxon>Tritrichomonadidae</taxon>
        <taxon>Tritrichomonas</taxon>
    </lineage>
</organism>
<dbReference type="EMBL" id="JAPFFF010000021">
    <property type="protein sequence ID" value="KAK8854261.1"/>
    <property type="molecule type" value="Genomic_DNA"/>
</dbReference>
<evidence type="ECO:0000256" key="1">
    <source>
        <dbReference type="SAM" id="MobiDB-lite"/>
    </source>
</evidence>
<evidence type="ECO:0000313" key="2">
    <source>
        <dbReference type="EMBL" id="KAK8854261.1"/>
    </source>
</evidence>
<evidence type="ECO:0000313" key="3">
    <source>
        <dbReference type="Proteomes" id="UP001470230"/>
    </source>
</evidence>
<sequence>MSKSDTVQWWNKSFDSTELSQIPTSCPNITQATKIWTVISPIILANVNASDSDAEYWKGILSFTAKLTGKDDVPDPKSNISGFWDFIYSNLDFFSPSLPQHCLPFINTFCPTPCNDFFILGFPRSINNPMLALRTYQYMQKTKHKKWRQFISENGAIGRLMDFYLPFLTPLLGQYDPIHWQYRLEMCDLIVTLVKAHYDSIPLVDEFIVSLNRQITLILSDAPPEIAADFVRYAIEVCKISLPNIRPETASKRLLNYINAAPPGSSAHSALVRFAYKGAPAFITFDSLVTALIKQGVTCSFDLEIITQIACSPKSSPSSQLIVARQLARVMTLDPFYGRCAGQLLAKLLPKLKEPEPTEQTSTTAPNSQPPPNNGNTTTTPPQNPDQPPPTSAKDWIITFLRRLIVFVALAKAKNKYKGRIAQIAENLSNPAFKSIKWFNNEVNKNVSAMVKMNLHPQYYYQIFEIIEKIPDDNIWATDYQHFENEHVTLKRFPFAATGNLLYDGDKPKGKKKKKKNDDSNNAANADGNNNENGPPKEAKKKVSKKAKEGAAASAPKAADDNTTAEGGDGKDTPPKKKVRRPKWKA</sequence>
<keyword evidence="3" id="KW-1185">Reference proteome</keyword>
<feature type="compositionally biased region" description="Pro residues" evidence="1">
    <location>
        <begin position="382"/>
        <end position="391"/>
    </location>
</feature>
<comment type="caution">
    <text evidence="2">The sequence shown here is derived from an EMBL/GenBank/DDBJ whole genome shotgun (WGS) entry which is preliminary data.</text>
</comment>
<feature type="region of interest" description="Disordered" evidence="1">
    <location>
        <begin position="355"/>
        <end position="392"/>
    </location>
</feature>
<accession>A0ABR2HXB6</accession>
<feature type="compositionally biased region" description="Low complexity" evidence="1">
    <location>
        <begin position="520"/>
        <end position="536"/>
    </location>
</feature>
<reference evidence="2 3" key="1">
    <citation type="submission" date="2024-04" db="EMBL/GenBank/DDBJ databases">
        <title>Tritrichomonas musculus Genome.</title>
        <authorList>
            <person name="Alves-Ferreira E."/>
            <person name="Grigg M."/>
            <person name="Lorenzi H."/>
            <person name="Galac M."/>
        </authorList>
    </citation>
    <scope>NUCLEOTIDE SEQUENCE [LARGE SCALE GENOMIC DNA]</scope>
    <source>
        <strain evidence="2 3">EAF2021</strain>
    </source>
</reference>
<dbReference type="Proteomes" id="UP001470230">
    <property type="component" value="Unassembled WGS sequence"/>
</dbReference>
<protein>
    <submittedName>
        <fullName evidence="2">Uncharacterized protein</fullName>
    </submittedName>
</protein>